<dbReference type="FunFam" id="3.90.1640.30:FF:000001">
    <property type="entry name" value="Single-stranded-DNA-specific exonuclease RecJ"/>
    <property type="match status" value="1"/>
</dbReference>
<evidence type="ECO:0000256" key="2">
    <source>
        <dbReference type="ARBA" id="ARBA00019841"/>
    </source>
</evidence>
<evidence type="ECO:0000256" key="4">
    <source>
        <dbReference type="ARBA" id="ARBA00022801"/>
    </source>
</evidence>
<evidence type="ECO:0000313" key="10">
    <source>
        <dbReference type="Proteomes" id="UP000218767"/>
    </source>
</evidence>
<dbReference type="InterPro" id="IPR038763">
    <property type="entry name" value="DHH_sf"/>
</dbReference>
<keyword evidence="5 9" id="KW-0269">Exonuclease</keyword>
<proteinExistence type="inferred from homology"/>
<comment type="caution">
    <text evidence="9">The sequence shown here is derived from an EMBL/GenBank/DDBJ whole genome shotgun (WGS) entry which is preliminary data.</text>
</comment>
<dbReference type="SUPFAM" id="SSF64182">
    <property type="entry name" value="DHH phosphoesterases"/>
    <property type="match status" value="1"/>
</dbReference>
<dbReference type="Pfam" id="PF01368">
    <property type="entry name" value="DHH"/>
    <property type="match status" value="1"/>
</dbReference>
<feature type="domain" description="RecJ OB" evidence="8">
    <location>
        <begin position="469"/>
        <end position="574"/>
    </location>
</feature>
<dbReference type="Gene3D" id="3.90.1640.30">
    <property type="match status" value="1"/>
</dbReference>
<comment type="similarity">
    <text evidence="1">Belongs to the RecJ family.</text>
</comment>
<dbReference type="GO" id="GO:0003676">
    <property type="term" value="F:nucleic acid binding"/>
    <property type="evidence" value="ECO:0007669"/>
    <property type="project" value="InterPro"/>
</dbReference>
<accession>A0A2A4X9Z0</accession>
<name>A0A2A4X9Z0_9GAMM</name>
<feature type="domain" description="DDH" evidence="6">
    <location>
        <begin position="71"/>
        <end position="231"/>
    </location>
</feature>
<dbReference type="InterPro" id="IPR004610">
    <property type="entry name" value="RecJ"/>
</dbReference>
<evidence type="ECO:0000256" key="1">
    <source>
        <dbReference type="ARBA" id="ARBA00005915"/>
    </source>
</evidence>
<evidence type="ECO:0000259" key="6">
    <source>
        <dbReference type="Pfam" id="PF01368"/>
    </source>
</evidence>
<dbReference type="PANTHER" id="PTHR30255:SF2">
    <property type="entry name" value="SINGLE-STRANDED-DNA-SPECIFIC EXONUCLEASE RECJ"/>
    <property type="match status" value="1"/>
</dbReference>
<keyword evidence="3" id="KW-0540">Nuclease</keyword>
<dbReference type="GO" id="GO:0006281">
    <property type="term" value="P:DNA repair"/>
    <property type="evidence" value="ECO:0007669"/>
    <property type="project" value="InterPro"/>
</dbReference>
<evidence type="ECO:0000256" key="5">
    <source>
        <dbReference type="ARBA" id="ARBA00022839"/>
    </source>
</evidence>
<dbReference type="Proteomes" id="UP000218767">
    <property type="component" value="Unassembled WGS sequence"/>
</dbReference>
<dbReference type="InterPro" id="IPR003156">
    <property type="entry name" value="DHHA1_dom"/>
</dbReference>
<evidence type="ECO:0000259" key="8">
    <source>
        <dbReference type="Pfam" id="PF17768"/>
    </source>
</evidence>
<dbReference type="InterPro" id="IPR051673">
    <property type="entry name" value="SSDNA_exonuclease_RecJ"/>
</dbReference>
<dbReference type="GO" id="GO:0006310">
    <property type="term" value="P:DNA recombination"/>
    <property type="evidence" value="ECO:0007669"/>
    <property type="project" value="InterPro"/>
</dbReference>
<keyword evidence="4" id="KW-0378">Hydrolase</keyword>
<dbReference type="GO" id="GO:0008409">
    <property type="term" value="F:5'-3' exonuclease activity"/>
    <property type="evidence" value="ECO:0007669"/>
    <property type="project" value="InterPro"/>
</dbReference>
<dbReference type="AlphaFoldDB" id="A0A2A4X9Z0"/>
<evidence type="ECO:0000313" key="9">
    <source>
        <dbReference type="EMBL" id="PCI79344.1"/>
    </source>
</evidence>
<dbReference type="NCBIfam" id="TIGR00644">
    <property type="entry name" value="recJ"/>
    <property type="match status" value="1"/>
</dbReference>
<dbReference type="Pfam" id="PF02272">
    <property type="entry name" value="DHHA1"/>
    <property type="match status" value="1"/>
</dbReference>
<feature type="domain" description="DHHA1" evidence="7">
    <location>
        <begin position="360"/>
        <end position="452"/>
    </location>
</feature>
<dbReference type="InterPro" id="IPR001667">
    <property type="entry name" value="DDH_dom"/>
</dbReference>
<dbReference type="Gene3D" id="3.10.310.30">
    <property type="match status" value="1"/>
</dbReference>
<organism evidence="9 10">
    <name type="scientific">SAR86 cluster bacterium</name>
    <dbReference type="NCBI Taxonomy" id="2030880"/>
    <lineage>
        <taxon>Bacteria</taxon>
        <taxon>Pseudomonadati</taxon>
        <taxon>Pseudomonadota</taxon>
        <taxon>Gammaproteobacteria</taxon>
        <taxon>SAR86 cluster</taxon>
    </lineage>
</organism>
<dbReference type="InterPro" id="IPR041122">
    <property type="entry name" value="RecJ_OB"/>
</dbReference>
<dbReference type="EMBL" id="NVUL01000018">
    <property type="protein sequence ID" value="PCI79344.1"/>
    <property type="molecule type" value="Genomic_DNA"/>
</dbReference>
<reference evidence="10" key="1">
    <citation type="submission" date="2017-08" db="EMBL/GenBank/DDBJ databases">
        <title>A dynamic microbial community with high functional redundancy inhabits the cold, oxic subseafloor aquifer.</title>
        <authorList>
            <person name="Tully B.J."/>
            <person name="Wheat C.G."/>
            <person name="Glazer B.T."/>
            <person name="Huber J.A."/>
        </authorList>
    </citation>
    <scope>NUCLEOTIDE SEQUENCE [LARGE SCALE GENOMIC DNA]</scope>
</reference>
<sequence length="579" mass="63712">MSLLVKRRAANTTLNLPDSMHPLLRRVYSQRNIKDVEELELGLENLIPPQQFKGIDAAIQLLLDALQQQQRVLIVADFDADGATSCVVALTALRQFGFQHTDYIVPNRFDYGYGLTPEIVELAKTRNPDLIITVDNGISSIEGVAAAKSAGIKTLITDHHLPGEKAPDADAIVNPNQQGCNFPSKSIAGVGVIFYVMLALRAKLREANWFEESSIAEPNLADLLDLIALGTVADVVALDRNNRILVSEGLRRIRAGRTRPGIKSLLEIAGRSSGRLTASDLGFSVGPRLNAAGRLDDMSTGIECLLTDHEGTAYKLALQLDGMNKDRKQIEGDMREQAFKFLQEFSLEESDLPAALCIYDGRWHQGVVGILASRVKEKFNRPVIAFADANDTGNEIKGSARSIKGFHIRDALDAVASSNPGMISKFGGHAMAAGLSLEKDKLQEFTEAFQKQAALLLNEELLQAQILSDGVIEQSEFSMETAAELIKGGPWGQEFPEPVFDGKFKVIQQRRVGENHLKLVLAPELAPQQTIDAIAFNIDKQDWPAPEMTDIEIAYRLDINEFRGNQTLQLMVEHILAWQ</sequence>
<evidence type="ECO:0000259" key="7">
    <source>
        <dbReference type="Pfam" id="PF02272"/>
    </source>
</evidence>
<protein>
    <recommendedName>
        <fullName evidence="2">Single-stranded-DNA-specific exonuclease RecJ</fullName>
    </recommendedName>
</protein>
<gene>
    <name evidence="9" type="primary">recJ</name>
    <name evidence="9" type="ORF">COB20_04990</name>
</gene>
<dbReference type="PANTHER" id="PTHR30255">
    <property type="entry name" value="SINGLE-STRANDED-DNA-SPECIFIC EXONUCLEASE RECJ"/>
    <property type="match status" value="1"/>
</dbReference>
<dbReference type="Pfam" id="PF17768">
    <property type="entry name" value="RecJ_OB"/>
    <property type="match status" value="1"/>
</dbReference>
<evidence type="ECO:0000256" key="3">
    <source>
        <dbReference type="ARBA" id="ARBA00022722"/>
    </source>
</evidence>